<keyword evidence="10 11" id="KW-0813">Transport</keyword>
<evidence type="ECO:0000256" key="10">
    <source>
        <dbReference type="HAMAP-Rule" id="MF_02078"/>
    </source>
</evidence>
<protein>
    <recommendedName>
        <fullName evidence="10">Probable lipid II flippase MurJ</fullName>
    </recommendedName>
</protein>
<dbReference type="GO" id="GO:0015648">
    <property type="term" value="F:lipid-linked peptidoglycan transporter activity"/>
    <property type="evidence" value="ECO:0007669"/>
    <property type="project" value="UniProtKB-UniRule"/>
</dbReference>
<dbReference type="InterPro" id="IPR051050">
    <property type="entry name" value="Lipid_II_flippase_MurJ/MviN"/>
</dbReference>
<evidence type="ECO:0000313" key="12">
    <source>
        <dbReference type="EMBL" id="QHD51018.1"/>
    </source>
</evidence>
<feature type="transmembrane region" description="Helical" evidence="10">
    <location>
        <begin position="203"/>
        <end position="226"/>
    </location>
</feature>
<evidence type="ECO:0000256" key="4">
    <source>
        <dbReference type="ARBA" id="ARBA00022960"/>
    </source>
</evidence>
<comment type="similarity">
    <text evidence="9 10 11">Belongs to the MurJ/MviN family.</text>
</comment>
<sequence>MSADTPQHANMPPPRRGLMRSGLVVSAMTMLSRVMGLVRDVVVATFLGAGNGSDAFFVAFKIPNFLRRLFAEGAFNQAFVPVLSEYSTQRTKQEIRELLNAVAGSLTALLALITALAMLGAPWLVWLFAPGFGRDPEKLALTADMLRLTFPYLLLISLTAFSGSVLNTWNRFAVPAFTPVLLNISLIGAALLLMPLMEEPAMALAWGVLIAGAAQLAFQVPFLLRLGLLPTPWPNFAHDGVKRILKLMVPALFGVSVSQINLLLDTVLASLLAAGSVSWLYYSDRLVELPLGVFGVAIGTIILPALSKRHAEQSTEHFSAMLDWAIRVVLLLGVPAALALAVLAEPFLITLFHYGAMTDNDIQMAAMSLRAYAFGLVAFMLIKVLAPGFFARQDTKTPVKVGIIAMVANMVFNLLLIWPLAHAGLALATALSAFLNAGLLGYLLYRQQVLVFQPGWGRYAVQLIGGSVLMSVALMLVSPDWQVWLEFGLWQRVRWVAGLVVLGGGLYFIWLTALGLRLRHFKMNG</sequence>
<feature type="transmembrane region" description="Helical" evidence="10">
    <location>
        <begin position="328"/>
        <end position="352"/>
    </location>
</feature>
<feature type="transmembrane region" description="Helical" evidence="10">
    <location>
        <begin position="403"/>
        <end position="421"/>
    </location>
</feature>
<keyword evidence="6 10" id="KW-1133">Transmembrane helix</keyword>
<dbReference type="KEGG" id="hmd:CTT34_15695"/>
<feature type="transmembrane region" description="Helical" evidence="10">
    <location>
        <begin position="247"/>
        <end position="269"/>
    </location>
</feature>
<reference evidence="12 13" key="1">
    <citation type="submission" date="2017-10" db="EMBL/GenBank/DDBJ databases">
        <title>Coral associated bacteria.</title>
        <authorList>
            <person name="Wang X."/>
        </authorList>
    </citation>
    <scope>NUCLEOTIDE SEQUENCE [LARGE SCALE GENOMIC DNA]</scope>
    <source>
        <strain evidence="12 13">SCSIO 43005</strain>
    </source>
</reference>
<dbReference type="GO" id="GO:0071555">
    <property type="term" value="P:cell wall organization"/>
    <property type="evidence" value="ECO:0007669"/>
    <property type="project" value="UniProtKB-UniRule"/>
</dbReference>
<evidence type="ECO:0000313" key="13">
    <source>
        <dbReference type="Proteomes" id="UP000463949"/>
    </source>
</evidence>
<feature type="transmembrane region" description="Helical" evidence="10">
    <location>
        <begin position="496"/>
        <end position="516"/>
    </location>
</feature>
<gene>
    <name evidence="12" type="primary">mviN</name>
    <name evidence="10" type="synonym">murJ</name>
    <name evidence="12" type="ORF">CTT34_15695</name>
</gene>
<feature type="transmembrane region" description="Helical" evidence="10">
    <location>
        <begin position="176"/>
        <end position="197"/>
    </location>
</feature>
<evidence type="ECO:0000256" key="7">
    <source>
        <dbReference type="ARBA" id="ARBA00023136"/>
    </source>
</evidence>
<dbReference type="GO" id="GO:0009252">
    <property type="term" value="P:peptidoglycan biosynthetic process"/>
    <property type="evidence" value="ECO:0007669"/>
    <property type="project" value="UniProtKB-UniRule"/>
</dbReference>
<dbReference type="PRINTS" id="PR01806">
    <property type="entry name" value="VIRFACTRMVIN"/>
</dbReference>
<comment type="function">
    <text evidence="8 10 11">Involved in peptidoglycan biosynthesis. Transports lipid-linked peptidoglycan precursors from the inner to the outer leaflet of the cytoplasmic membrane.</text>
</comment>
<keyword evidence="10 11" id="KW-0961">Cell wall biogenesis/degradation</keyword>
<dbReference type="AlphaFoldDB" id="A0A857GNV6"/>
<keyword evidence="5 10" id="KW-0573">Peptidoglycan synthesis</keyword>
<dbReference type="GO" id="GO:0034204">
    <property type="term" value="P:lipid translocation"/>
    <property type="evidence" value="ECO:0007669"/>
    <property type="project" value="TreeGrafter"/>
</dbReference>
<dbReference type="PIRSF" id="PIRSF002869">
    <property type="entry name" value="MviN"/>
    <property type="match status" value="1"/>
</dbReference>
<feature type="transmembrane region" description="Helical" evidence="10">
    <location>
        <begin position="149"/>
        <end position="169"/>
    </location>
</feature>
<evidence type="ECO:0000256" key="11">
    <source>
        <dbReference type="PIRNR" id="PIRNR002869"/>
    </source>
</evidence>
<comment type="subcellular location">
    <subcellularLocation>
        <location evidence="10">Cell inner membrane</location>
        <topology evidence="10">Multi-pass membrane protein</topology>
    </subcellularLocation>
    <subcellularLocation>
        <location evidence="1">Cell membrane</location>
        <topology evidence="1">Multi-pass membrane protein</topology>
    </subcellularLocation>
</comment>
<dbReference type="PANTHER" id="PTHR47019">
    <property type="entry name" value="LIPID II FLIPPASE MURJ"/>
    <property type="match status" value="1"/>
</dbReference>
<comment type="pathway">
    <text evidence="10">Cell wall biogenesis; peptidoglycan biosynthesis.</text>
</comment>
<evidence type="ECO:0000256" key="1">
    <source>
        <dbReference type="ARBA" id="ARBA00004651"/>
    </source>
</evidence>
<dbReference type="GO" id="GO:0008360">
    <property type="term" value="P:regulation of cell shape"/>
    <property type="evidence" value="ECO:0007669"/>
    <property type="project" value="UniProtKB-UniRule"/>
</dbReference>
<keyword evidence="3 10" id="KW-0812">Transmembrane</keyword>
<dbReference type="EMBL" id="CP024621">
    <property type="protein sequence ID" value="QHD51018.1"/>
    <property type="molecule type" value="Genomic_DNA"/>
</dbReference>
<dbReference type="Proteomes" id="UP000463949">
    <property type="component" value="Chromosome"/>
</dbReference>
<evidence type="ECO:0000256" key="8">
    <source>
        <dbReference type="ARBA" id="ARBA00060041"/>
    </source>
</evidence>
<dbReference type="CDD" id="cd13123">
    <property type="entry name" value="MATE_MurJ_like"/>
    <property type="match status" value="1"/>
</dbReference>
<dbReference type="NCBIfam" id="TIGR01695">
    <property type="entry name" value="murJ_mviN"/>
    <property type="match status" value="1"/>
</dbReference>
<dbReference type="RefSeq" id="WP_159343257.1">
    <property type="nucleotide sequence ID" value="NZ_CP024621.1"/>
</dbReference>
<organism evidence="12 13">
    <name type="scientific">Vreelandella aquamarina</name>
    <dbReference type="NCBI Taxonomy" id="77097"/>
    <lineage>
        <taxon>Bacteria</taxon>
        <taxon>Pseudomonadati</taxon>
        <taxon>Pseudomonadota</taxon>
        <taxon>Gammaproteobacteria</taxon>
        <taxon>Oceanospirillales</taxon>
        <taxon>Halomonadaceae</taxon>
        <taxon>Vreelandella</taxon>
    </lineage>
</organism>
<feature type="transmembrane region" description="Helical" evidence="10">
    <location>
        <begin position="289"/>
        <end position="307"/>
    </location>
</feature>
<evidence type="ECO:0000256" key="2">
    <source>
        <dbReference type="ARBA" id="ARBA00022475"/>
    </source>
</evidence>
<dbReference type="GO" id="GO:0005886">
    <property type="term" value="C:plasma membrane"/>
    <property type="evidence" value="ECO:0007669"/>
    <property type="project" value="UniProtKB-SubCell"/>
</dbReference>
<evidence type="ECO:0000256" key="3">
    <source>
        <dbReference type="ARBA" id="ARBA00022692"/>
    </source>
</evidence>
<keyword evidence="4 10" id="KW-0133">Cell shape</keyword>
<keyword evidence="7 10" id="KW-0472">Membrane</keyword>
<name>A0A857GNV6_9GAMM</name>
<dbReference type="Pfam" id="PF03023">
    <property type="entry name" value="MurJ"/>
    <property type="match status" value="1"/>
</dbReference>
<keyword evidence="2 10" id="KW-1003">Cell membrane</keyword>
<dbReference type="OrthoDB" id="9816572at2"/>
<proteinExistence type="inferred from homology"/>
<keyword evidence="10" id="KW-0997">Cell inner membrane</keyword>
<evidence type="ECO:0000256" key="6">
    <source>
        <dbReference type="ARBA" id="ARBA00022989"/>
    </source>
</evidence>
<dbReference type="HAMAP" id="MF_02078">
    <property type="entry name" value="MurJ_MviN"/>
    <property type="match status" value="1"/>
</dbReference>
<dbReference type="PANTHER" id="PTHR47019:SF1">
    <property type="entry name" value="LIPID II FLIPPASE MURJ"/>
    <property type="match status" value="1"/>
</dbReference>
<dbReference type="InterPro" id="IPR004268">
    <property type="entry name" value="MurJ"/>
</dbReference>
<evidence type="ECO:0000256" key="5">
    <source>
        <dbReference type="ARBA" id="ARBA00022984"/>
    </source>
</evidence>
<feature type="transmembrane region" description="Helical" evidence="10">
    <location>
        <begin position="98"/>
        <end position="129"/>
    </location>
</feature>
<dbReference type="UniPathway" id="UPA00219"/>
<feature type="transmembrane region" description="Helical" evidence="10">
    <location>
        <begin position="372"/>
        <end position="391"/>
    </location>
</feature>
<evidence type="ECO:0000256" key="9">
    <source>
        <dbReference type="ARBA" id="ARBA00061532"/>
    </source>
</evidence>
<feature type="transmembrane region" description="Helical" evidence="10">
    <location>
        <begin position="427"/>
        <end position="445"/>
    </location>
</feature>
<accession>A0A857GNV6</accession>
<feature type="transmembrane region" description="Helical" evidence="10">
    <location>
        <begin position="457"/>
        <end position="476"/>
    </location>
</feature>